<accession>A0A171PVD6</accession>
<evidence type="ECO:0000313" key="1">
    <source>
        <dbReference type="EMBL" id="AJP09012.1"/>
    </source>
</evidence>
<evidence type="ECO:0000313" key="2">
    <source>
        <dbReference type="Proteomes" id="UP000232922"/>
    </source>
</evidence>
<proteinExistence type="predicted"/>
<dbReference type="RefSeq" id="YP_009701512.1">
    <property type="nucleotide sequence ID" value="NC_044938.1"/>
</dbReference>
<protein>
    <submittedName>
        <fullName evidence="1">Uncharacterized protein</fullName>
    </submittedName>
</protein>
<sequence length="80" mass="9166">MDSLELISQRIATMEAAMWQMVEILDGMSRCDCRRGRDVVACEPCDEETRVFAGEENTNRLVKKSSDLVKSRVKYNHKQG</sequence>
<dbReference type="KEGG" id="vg:41900648"/>
<dbReference type="EMBL" id="KJ755191">
    <property type="protein sequence ID" value="AJP09012.1"/>
    <property type="molecule type" value="Genomic_DNA"/>
</dbReference>
<reference evidence="2" key="1">
    <citation type="submission" date="2014-04" db="EMBL/GenBank/DDBJ databases">
        <authorList>
            <person name="Wei Y."/>
            <person name="Huang G."/>
            <person name="Cheng X."/>
        </authorList>
    </citation>
    <scope>NUCLEOTIDE SEQUENCE [LARGE SCALE GENOMIC DNA]</scope>
</reference>
<organism evidence="1 2">
    <name type="scientific">Heliothis virescens ascovirus 3f</name>
    <dbReference type="NCBI Taxonomy" id="328614"/>
    <lineage>
        <taxon>Viruses</taxon>
        <taxon>Varidnaviria</taxon>
        <taxon>Bamfordvirae</taxon>
        <taxon>Nucleocytoviricota</taxon>
        <taxon>Megaviricetes</taxon>
        <taxon>Pimascovirales</taxon>
        <taxon>Pimascovirales incertae sedis</taxon>
        <taxon>Ascoviridae</taxon>
        <taxon>Ascovirus</taxon>
        <taxon>Ascovirus hvav3a</taxon>
    </lineage>
</organism>
<dbReference type="Proteomes" id="UP000232922">
    <property type="component" value="Genome"/>
</dbReference>
<dbReference type="GeneID" id="41900648"/>
<name>A0A171PVD6_9VIRU</name>